<proteinExistence type="predicted"/>
<dbReference type="RefSeq" id="WP_313994172.1">
    <property type="nucleotide sequence ID" value="NZ_JASJOT010000003.1"/>
</dbReference>
<gene>
    <name evidence="2" type="ORF">QNI19_07795</name>
</gene>
<protein>
    <submittedName>
        <fullName evidence="2">CCC motif membrane protein</fullName>
    </submittedName>
</protein>
<keyword evidence="3" id="KW-1185">Reference proteome</keyword>
<feature type="transmembrane region" description="Helical" evidence="1">
    <location>
        <begin position="74"/>
        <end position="102"/>
    </location>
</feature>
<comment type="caution">
    <text evidence="2">The sequence shown here is derived from an EMBL/GenBank/DDBJ whole genome shotgun (WGS) entry which is preliminary data.</text>
</comment>
<dbReference type="EMBL" id="JASJOT010000003">
    <property type="protein sequence ID" value="MDJ1492831.1"/>
    <property type="molecule type" value="Genomic_DNA"/>
</dbReference>
<name>A0ABT7CH37_9BACT</name>
<dbReference type="Proteomes" id="UP001228581">
    <property type="component" value="Unassembled WGS sequence"/>
</dbReference>
<evidence type="ECO:0000256" key="1">
    <source>
        <dbReference type="SAM" id="Phobius"/>
    </source>
</evidence>
<accession>A0ABT7CH37</accession>
<sequence>MQQESGFEQRQLSNTLVVQVLGVISIFVFWYYGIWGLISGIVALMLAKQDLVRYHNDPDKYSFSSYKNLKAGRICAIVGIALSTLVSLLTIALFIAVATGVIGNELRFFQ</sequence>
<keyword evidence="1" id="KW-0472">Membrane</keyword>
<reference evidence="2 3" key="1">
    <citation type="submission" date="2023-05" db="EMBL/GenBank/DDBJ databases">
        <authorList>
            <person name="Zhang X."/>
        </authorList>
    </citation>
    <scope>NUCLEOTIDE SEQUENCE [LARGE SCALE GENOMIC DNA]</scope>
    <source>
        <strain evidence="2 3">DM2B3-1</strain>
    </source>
</reference>
<evidence type="ECO:0000313" key="2">
    <source>
        <dbReference type="EMBL" id="MDJ1492831.1"/>
    </source>
</evidence>
<dbReference type="NCBIfam" id="NF040945">
    <property type="entry name" value="CCC_membrane"/>
    <property type="match status" value="1"/>
</dbReference>
<dbReference type="InterPro" id="IPR011655">
    <property type="entry name" value="MpPF26"/>
</dbReference>
<dbReference type="Pfam" id="PF07666">
    <property type="entry name" value="MpPF26"/>
    <property type="match status" value="1"/>
</dbReference>
<feature type="transmembrane region" description="Helical" evidence="1">
    <location>
        <begin position="20"/>
        <end position="46"/>
    </location>
</feature>
<keyword evidence="1" id="KW-1133">Transmembrane helix</keyword>
<evidence type="ECO:0000313" key="3">
    <source>
        <dbReference type="Proteomes" id="UP001228581"/>
    </source>
</evidence>
<organism evidence="2 3">
    <name type="scientific">Xanthocytophaga flava</name>
    <dbReference type="NCBI Taxonomy" id="3048013"/>
    <lineage>
        <taxon>Bacteria</taxon>
        <taxon>Pseudomonadati</taxon>
        <taxon>Bacteroidota</taxon>
        <taxon>Cytophagia</taxon>
        <taxon>Cytophagales</taxon>
        <taxon>Rhodocytophagaceae</taxon>
        <taxon>Xanthocytophaga</taxon>
    </lineage>
</organism>
<keyword evidence="1" id="KW-0812">Transmembrane</keyword>